<dbReference type="PROSITE" id="PS50835">
    <property type="entry name" value="IG_LIKE"/>
    <property type="match status" value="6"/>
</dbReference>
<evidence type="ECO:0000256" key="1">
    <source>
        <dbReference type="SAM" id="MobiDB-lite"/>
    </source>
</evidence>
<feature type="domain" description="Ig-like" evidence="4">
    <location>
        <begin position="150"/>
        <end position="246"/>
    </location>
</feature>
<evidence type="ECO:0000313" key="5">
    <source>
        <dbReference type="Ensembl" id="ENSCCRP00000070832.2"/>
    </source>
</evidence>
<dbReference type="SMART" id="SM00409">
    <property type="entry name" value="IG"/>
    <property type="match status" value="6"/>
</dbReference>
<dbReference type="AlphaFoldDB" id="A0A8C1E1Y1"/>
<dbReference type="InterPro" id="IPR036179">
    <property type="entry name" value="Ig-like_dom_sf"/>
</dbReference>
<dbReference type="Pfam" id="PF13895">
    <property type="entry name" value="Ig_2"/>
    <property type="match status" value="3"/>
</dbReference>
<accession>A0A8C1E1Y1</accession>
<dbReference type="SUPFAM" id="SSF48726">
    <property type="entry name" value="Immunoglobulin"/>
    <property type="match status" value="6"/>
</dbReference>
<dbReference type="InterPro" id="IPR007110">
    <property type="entry name" value="Ig-like_dom"/>
</dbReference>
<organism evidence="5 6">
    <name type="scientific">Cyprinus carpio carpio</name>
    <dbReference type="NCBI Taxonomy" id="630221"/>
    <lineage>
        <taxon>Eukaryota</taxon>
        <taxon>Metazoa</taxon>
        <taxon>Chordata</taxon>
        <taxon>Craniata</taxon>
        <taxon>Vertebrata</taxon>
        <taxon>Euteleostomi</taxon>
        <taxon>Actinopterygii</taxon>
        <taxon>Neopterygii</taxon>
        <taxon>Teleostei</taxon>
        <taxon>Ostariophysi</taxon>
        <taxon>Cypriniformes</taxon>
        <taxon>Cyprinidae</taxon>
        <taxon>Cyprininae</taxon>
        <taxon>Cyprinus</taxon>
    </lineage>
</organism>
<reference evidence="5" key="2">
    <citation type="submission" date="2025-09" db="UniProtKB">
        <authorList>
            <consortium name="Ensembl"/>
        </authorList>
    </citation>
    <scope>IDENTIFICATION</scope>
</reference>
<sequence>MNERMDIWRAEKLILLCFLLKGVCCREFSVSLPEKIEALSESCVIIKCTFEIKKDFDQYLTESAATGMWLKDGTEEDTHQVFNSRDPKPNHFNGKITGKLHEKDCTTVFYNVSSKHNGKYYFRIKSGEVLKYTYKQPFSTIDVIGPPPKPRVQLYVEQKEVQGQEEVLEGSSVSLRCSAETLCSSPPPTLTWSSTPRIPLSDSSRLQELISDLNFTATHREHGVTFTCTITYQLQDKSKTAQDSITVHVQYSPKNTAVSVLPSSSVLEGSSVTLICSSDANPAVLSYTWSRESEGQLKQLQTGQNLTFNRTDPTHRGWYHCTAQNQHGSQNSSVKLNIQYSPKNISILAIPSSSVLEGSSVTLFCSSDANPAVIYTWSRESEGQLKQLQTGQNLTFNRTDPTHRGWYHCTAQNQHGSQNSSVKLNIQYAPQSMSTLVIPSSSVLEGSSVTLICSSNANPAVIYTWSRESEGQMKQLQTGQNLTFNRTDPTHRGWYHCRAQNQHGSQNSSVKLDIQNAPQNMSTLAIPSSSVLEGSSVTLICSSDANPAVIYTWSRESEGQMKQLQTGDTLTFNRTDPTHRGWYHCTAQNQHGSQNSSVRLDIQYASEISPSSSCSRTDVTVCFCETDGNPSPELEWHLSGRPVTNSSNTFISEERMSSTGLRSSITLHQSLTNTSTLQCVSRNTRGTASQLLHLLHVIPQESGFHRFSFLVGAAGGAAVMMILCGILLICSRRENNTRRDDSPGLILNDWNIPQLSTSDLEDESGPIYANSAMLSPNGAATPNHKREPLHYASIDFTNIQPESEEIRGVSSLTTDYTVIRCYPGGVSEAESSTGGDQPNSSISAVMRSKENETILEQEANIREVFSQQSEDTTYESINI</sequence>
<dbReference type="GeneTree" id="ENSGT01150000286924"/>
<feature type="chain" id="PRO_5039939304" evidence="3">
    <location>
        <begin position="26"/>
        <end position="879"/>
    </location>
</feature>
<name>A0A8C1E1Y1_CYPCA</name>
<dbReference type="PANTHER" id="PTHR46013:SF4">
    <property type="entry name" value="B-CELL RECEPTOR CD22-RELATED"/>
    <property type="match status" value="1"/>
</dbReference>
<dbReference type="Pfam" id="PF13927">
    <property type="entry name" value="Ig_3"/>
    <property type="match status" value="1"/>
</dbReference>
<dbReference type="Ensembl" id="ENSCCRT00000076734.2">
    <property type="protein sequence ID" value="ENSCCRP00000070832.2"/>
    <property type="gene ID" value="ENSCCRG00000018894.2"/>
</dbReference>
<dbReference type="Gene3D" id="2.60.40.10">
    <property type="entry name" value="Immunoglobulins"/>
    <property type="match status" value="7"/>
</dbReference>
<feature type="transmembrane region" description="Helical" evidence="2">
    <location>
        <begin position="707"/>
        <end position="730"/>
    </location>
</feature>
<proteinExistence type="predicted"/>
<reference evidence="5" key="1">
    <citation type="submission" date="2025-08" db="UniProtKB">
        <authorList>
            <consortium name="Ensembl"/>
        </authorList>
    </citation>
    <scope>IDENTIFICATION</scope>
</reference>
<evidence type="ECO:0000259" key="4">
    <source>
        <dbReference type="PROSITE" id="PS50835"/>
    </source>
</evidence>
<evidence type="ECO:0000313" key="6">
    <source>
        <dbReference type="Proteomes" id="UP001108240"/>
    </source>
</evidence>
<dbReference type="PANTHER" id="PTHR46013">
    <property type="entry name" value="VASCULAR CELL ADHESION MOLECULE 1"/>
    <property type="match status" value="1"/>
</dbReference>
<feature type="domain" description="Ig-like" evidence="4">
    <location>
        <begin position="342"/>
        <end position="425"/>
    </location>
</feature>
<feature type="domain" description="Ig-like" evidence="4">
    <location>
        <begin position="430"/>
        <end position="513"/>
    </location>
</feature>
<feature type="domain" description="Ig-like" evidence="4">
    <location>
        <begin position="518"/>
        <end position="601"/>
    </location>
</feature>
<dbReference type="InterPro" id="IPR013783">
    <property type="entry name" value="Ig-like_fold"/>
</dbReference>
<keyword evidence="2" id="KW-1133">Transmembrane helix</keyword>
<protein>
    <submittedName>
        <fullName evidence="5">Zmp:0000000650</fullName>
    </submittedName>
</protein>
<feature type="signal peptide" evidence="3">
    <location>
        <begin position="1"/>
        <end position="25"/>
    </location>
</feature>
<feature type="region of interest" description="Disordered" evidence="1">
    <location>
        <begin position="827"/>
        <end position="847"/>
    </location>
</feature>
<dbReference type="InterPro" id="IPR003599">
    <property type="entry name" value="Ig_sub"/>
</dbReference>
<feature type="domain" description="Ig-like" evidence="4">
    <location>
        <begin position="253"/>
        <end position="337"/>
    </location>
</feature>
<dbReference type="CDD" id="cd00096">
    <property type="entry name" value="Ig"/>
    <property type="match status" value="3"/>
</dbReference>
<dbReference type="Proteomes" id="UP001108240">
    <property type="component" value="Unplaced"/>
</dbReference>
<keyword evidence="2" id="KW-0472">Membrane</keyword>
<dbReference type="SMART" id="SM00408">
    <property type="entry name" value="IGc2"/>
    <property type="match status" value="5"/>
</dbReference>
<keyword evidence="6" id="KW-1185">Reference proteome</keyword>
<dbReference type="InterPro" id="IPR003598">
    <property type="entry name" value="Ig_sub2"/>
</dbReference>
<evidence type="ECO:0000256" key="3">
    <source>
        <dbReference type="SAM" id="SignalP"/>
    </source>
</evidence>
<keyword evidence="2" id="KW-0812">Transmembrane</keyword>
<evidence type="ECO:0000256" key="2">
    <source>
        <dbReference type="SAM" id="Phobius"/>
    </source>
</evidence>
<feature type="compositionally biased region" description="Polar residues" evidence="1">
    <location>
        <begin position="829"/>
        <end position="843"/>
    </location>
</feature>
<keyword evidence="3" id="KW-0732">Signal</keyword>
<feature type="domain" description="Ig-like" evidence="4">
    <location>
        <begin position="624"/>
        <end position="689"/>
    </location>
</feature>